<dbReference type="Proteomes" id="UP000283269">
    <property type="component" value="Unassembled WGS sequence"/>
</dbReference>
<proteinExistence type="predicted"/>
<gene>
    <name evidence="1" type="ORF">CVT25_009228</name>
</gene>
<reference evidence="1 2" key="1">
    <citation type="journal article" date="2018" name="Evol. Lett.">
        <title>Horizontal gene cluster transfer increased hallucinogenic mushroom diversity.</title>
        <authorList>
            <person name="Reynolds H.T."/>
            <person name="Vijayakumar V."/>
            <person name="Gluck-Thaler E."/>
            <person name="Korotkin H.B."/>
            <person name="Matheny P.B."/>
            <person name="Slot J.C."/>
        </authorList>
    </citation>
    <scope>NUCLEOTIDE SEQUENCE [LARGE SCALE GENOMIC DNA]</scope>
    <source>
        <strain evidence="1 2">2631</strain>
    </source>
</reference>
<accession>A0A409WW79</accession>
<evidence type="ECO:0000313" key="2">
    <source>
        <dbReference type="Proteomes" id="UP000283269"/>
    </source>
</evidence>
<organism evidence="1 2">
    <name type="scientific">Psilocybe cyanescens</name>
    <dbReference type="NCBI Taxonomy" id="93625"/>
    <lineage>
        <taxon>Eukaryota</taxon>
        <taxon>Fungi</taxon>
        <taxon>Dikarya</taxon>
        <taxon>Basidiomycota</taxon>
        <taxon>Agaricomycotina</taxon>
        <taxon>Agaricomycetes</taxon>
        <taxon>Agaricomycetidae</taxon>
        <taxon>Agaricales</taxon>
        <taxon>Agaricineae</taxon>
        <taxon>Strophariaceae</taxon>
        <taxon>Psilocybe</taxon>
    </lineage>
</organism>
<comment type="caution">
    <text evidence="1">The sequence shown here is derived from an EMBL/GenBank/DDBJ whole genome shotgun (WGS) entry which is preliminary data.</text>
</comment>
<dbReference type="AlphaFoldDB" id="A0A409WW79"/>
<name>A0A409WW79_PSICY</name>
<dbReference type="EMBL" id="NHYD01003097">
    <property type="protein sequence ID" value="PPQ82757.1"/>
    <property type="molecule type" value="Genomic_DNA"/>
</dbReference>
<keyword evidence="2" id="KW-1185">Reference proteome</keyword>
<evidence type="ECO:0000313" key="1">
    <source>
        <dbReference type="EMBL" id="PPQ82757.1"/>
    </source>
</evidence>
<dbReference type="InParanoid" id="A0A409WW79"/>
<protein>
    <submittedName>
        <fullName evidence="1">Uncharacterized protein</fullName>
    </submittedName>
</protein>
<sequence length="146" mass="15764">MGHSAPARVGDARAGGMRREERVLKEMNKRGRVRVSWVVDMSANANVHGNMNNNVGMSLISPFFPSIYLPTALAVSTTPTLTIPLWILMPQSRNAPTLPMNSTSDGVGDAGAGCDAFLRNNVRCCVYEQEDEHEGEENMSGGSIQA</sequence>